<sequence length="177" mass="19524">MHEDIEKVLIDEDVIKKRLDVLAEKVMTDFEGKPLVVVALLKGALLFMADLLRRIPLTMEIECINVASYHGGTESSGTVTFLDKKLPDVEGRAVLLLDDILDTGGTLQAVMGKLNEQGATEVKTCVLLAKDIPRESFKEADYTGFVIGDEFVVGYGLDYQGRYRNLPYVGILKDSAI</sequence>
<evidence type="ECO:0000256" key="2">
    <source>
        <dbReference type="ARBA" id="ARBA00004496"/>
    </source>
</evidence>
<dbReference type="AlphaFoldDB" id="A0AAT9FQV4"/>
<dbReference type="InterPro" id="IPR000836">
    <property type="entry name" value="PRTase_dom"/>
</dbReference>
<dbReference type="Pfam" id="PF00156">
    <property type="entry name" value="Pribosyltran"/>
    <property type="match status" value="1"/>
</dbReference>
<dbReference type="GO" id="GO:0005829">
    <property type="term" value="C:cytosol"/>
    <property type="evidence" value="ECO:0007669"/>
    <property type="project" value="TreeGrafter"/>
</dbReference>
<keyword evidence="10 15" id="KW-0660">Purine salvage</keyword>
<evidence type="ECO:0000256" key="4">
    <source>
        <dbReference type="ARBA" id="ARBA00008391"/>
    </source>
</evidence>
<dbReference type="GO" id="GO:0004422">
    <property type="term" value="F:hypoxanthine phosphoribosyltransferase activity"/>
    <property type="evidence" value="ECO:0007669"/>
    <property type="project" value="InterPro"/>
</dbReference>
<keyword evidence="11 15" id="KW-0547">Nucleotide-binding</keyword>
<reference evidence="17" key="1">
    <citation type="submission" date="2024-07" db="EMBL/GenBank/DDBJ databases">
        <title>Complete genome sequence of Verrucomicrobiaceae bacterium NT6N.</title>
        <authorList>
            <person name="Huang C."/>
            <person name="Takami H."/>
            <person name="Hamasaki K."/>
        </authorList>
    </citation>
    <scope>NUCLEOTIDE SEQUENCE</scope>
    <source>
        <strain evidence="17">NT6N</strain>
    </source>
</reference>
<comment type="catalytic activity">
    <reaction evidence="14">
        <text>IMP + diphosphate = hypoxanthine + 5-phospho-alpha-D-ribose 1-diphosphate</text>
        <dbReference type="Rhea" id="RHEA:17973"/>
        <dbReference type="ChEBI" id="CHEBI:17368"/>
        <dbReference type="ChEBI" id="CHEBI:33019"/>
        <dbReference type="ChEBI" id="CHEBI:58017"/>
        <dbReference type="ChEBI" id="CHEBI:58053"/>
        <dbReference type="EC" id="2.4.2.8"/>
    </reaction>
    <physiologicalReaction direction="right-to-left" evidence="14">
        <dbReference type="Rhea" id="RHEA:17975"/>
    </physiologicalReaction>
</comment>
<dbReference type="GO" id="GO:0000166">
    <property type="term" value="F:nucleotide binding"/>
    <property type="evidence" value="ECO:0007669"/>
    <property type="project" value="UniProtKB-KW"/>
</dbReference>
<dbReference type="GO" id="GO:0032264">
    <property type="term" value="P:IMP salvage"/>
    <property type="evidence" value="ECO:0007669"/>
    <property type="project" value="TreeGrafter"/>
</dbReference>
<dbReference type="GO" id="GO:0006178">
    <property type="term" value="P:guanine salvage"/>
    <property type="evidence" value="ECO:0007669"/>
    <property type="project" value="TreeGrafter"/>
</dbReference>
<dbReference type="EC" id="2.4.2.8" evidence="5 15"/>
<accession>A0AAT9FQV4</accession>
<evidence type="ECO:0000313" key="17">
    <source>
        <dbReference type="EMBL" id="BDS08363.1"/>
    </source>
</evidence>
<feature type="domain" description="Phosphoribosyltransferase" evidence="16">
    <location>
        <begin position="16"/>
        <end position="160"/>
    </location>
</feature>
<dbReference type="SUPFAM" id="SSF53271">
    <property type="entry name" value="PRTase-like"/>
    <property type="match status" value="1"/>
</dbReference>
<dbReference type="GO" id="GO:0000287">
    <property type="term" value="F:magnesium ion binding"/>
    <property type="evidence" value="ECO:0007669"/>
    <property type="project" value="TreeGrafter"/>
</dbReference>
<keyword evidence="9 15" id="KW-0479">Metal-binding</keyword>
<protein>
    <recommendedName>
        <fullName evidence="5 15">Hypoxanthine phosphoribosyltransferase</fullName>
        <ecNumber evidence="5 15">2.4.2.8</ecNumber>
    </recommendedName>
</protein>
<dbReference type="PANTHER" id="PTHR43340:SF1">
    <property type="entry name" value="HYPOXANTHINE PHOSPHORIBOSYLTRANSFERASE"/>
    <property type="match status" value="1"/>
</dbReference>
<keyword evidence="6 15" id="KW-0963">Cytoplasm</keyword>
<name>A0AAT9FQV4_9BACT</name>
<evidence type="ECO:0000256" key="11">
    <source>
        <dbReference type="ARBA" id="ARBA00022741"/>
    </source>
</evidence>
<keyword evidence="8 15" id="KW-0808">Transferase</keyword>
<keyword evidence="7 15" id="KW-0328">Glycosyltransferase</keyword>
<evidence type="ECO:0000256" key="6">
    <source>
        <dbReference type="ARBA" id="ARBA00022490"/>
    </source>
</evidence>
<evidence type="ECO:0000256" key="3">
    <source>
        <dbReference type="ARBA" id="ARBA00004669"/>
    </source>
</evidence>
<comment type="pathway">
    <text evidence="3 15">Purine metabolism; IMP biosynthesis via salvage pathway; IMP from hypoxanthine: step 1/1.</text>
</comment>
<dbReference type="GO" id="GO:0006166">
    <property type="term" value="P:purine ribonucleoside salvage"/>
    <property type="evidence" value="ECO:0007669"/>
    <property type="project" value="UniProtKB-KW"/>
</dbReference>
<evidence type="ECO:0000256" key="8">
    <source>
        <dbReference type="ARBA" id="ARBA00022679"/>
    </source>
</evidence>
<comment type="similarity">
    <text evidence="4 15">Belongs to the purine/pyrimidine phosphoribosyltransferase family.</text>
</comment>
<dbReference type="InterPro" id="IPR029057">
    <property type="entry name" value="PRTase-like"/>
</dbReference>
<evidence type="ECO:0000256" key="1">
    <source>
        <dbReference type="ARBA" id="ARBA00001946"/>
    </source>
</evidence>
<evidence type="ECO:0000256" key="15">
    <source>
        <dbReference type="RuleBase" id="RU364099"/>
    </source>
</evidence>
<evidence type="ECO:0000256" key="13">
    <source>
        <dbReference type="ARBA" id="ARBA00048811"/>
    </source>
</evidence>
<evidence type="ECO:0000256" key="9">
    <source>
        <dbReference type="ARBA" id="ARBA00022723"/>
    </source>
</evidence>
<organism evidence="17">
    <name type="scientific">Oceaniferula spumae</name>
    <dbReference type="NCBI Taxonomy" id="2979115"/>
    <lineage>
        <taxon>Bacteria</taxon>
        <taxon>Pseudomonadati</taxon>
        <taxon>Verrucomicrobiota</taxon>
        <taxon>Verrucomicrobiia</taxon>
        <taxon>Verrucomicrobiales</taxon>
        <taxon>Verrucomicrobiaceae</taxon>
        <taxon>Oceaniferula</taxon>
    </lineage>
</organism>
<evidence type="ECO:0000256" key="5">
    <source>
        <dbReference type="ARBA" id="ARBA00011895"/>
    </source>
</evidence>
<evidence type="ECO:0000256" key="10">
    <source>
        <dbReference type="ARBA" id="ARBA00022726"/>
    </source>
</evidence>
<evidence type="ECO:0000256" key="7">
    <source>
        <dbReference type="ARBA" id="ARBA00022676"/>
    </source>
</evidence>
<dbReference type="InterPro" id="IPR050408">
    <property type="entry name" value="HGPRT"/>
</dbReference>
<dbReference type="EMBL" id="AP026866">
    <property type="protein sequence ID" value="BDS08363.1"/>
    <property type="molecule type" value="Genomic_DNA"/>
</dbReference>
<comment type="subcellular location">
    <subcellularLocation>
        <location evidence="2 15">Cytoplasm</location>
    </subcellularLocation>
</comment>
<evidence type="ECO:0000256" key="14">
    <source>
        <dbReference type="ARBA" id="ARBA00049402"/>
    </source>
</evidence>
<evidence type="ECO:0000259" key="16">
    <source>
        <dbReference type="Pfam" id="PF00156"/>
    </source>
</evidence>
<dbReference type="NCBIfam" id="TIGR01203">
    <property type="entry name" value="HGPRTase"/>
    <property type="match status" value="1"/>
</dbReference>
<comment type="catalytic activity">
    <reaction evidence="13">
        <text>GMP + diphosphate = guanine + 5-phospho-alpha-D-ribose 1-diphosphate</text>
        <dbReference type="Rhea" id="RHEA:25424"/>
        <dbReference type="ChEBI" id="CHEBI:16235"/>
        <dbReference type="ChEBI" id="CHEBI:33019"/>
        <dbReference type="ChEBI" id="CHEBI:58017"/>
        <dbReference type="ChEBI" id="CHEBI:58115"/>
        <dbReference type="EC" id="2.4.2.8"/>
    </reaction>
    <physiologicalReaction direction="right-to-left" evidence="13">
        <dbReference type="Rhea" id="RHEA:25426"/>
    </physiologicalReaction>
</comment>
<keyword evidence="12 15" id="KW-0460">Magnesium</keyword>
<dbReference type="Gene3D" id="3.40.50.2020">
    <property type="match status" value="1"/>
</dbReference>
<dbReference type="KEGG" id="osu:NT6N_34030"/>
<gene>
    <name evidence="17" type="ORF">NT6N_34030</name>
</gene>
<evidence type="ECO:0000256" key="12">
    <source>
        <dbReference type="ARBA" id="ARBA00022842"/>
    </source>
</evidence>
<dbReference type="GO" id="GO:0032263">
    <property type="term" value="P:GMP salvage"/>
    <property type="evidence" value="ECO:0007669"/>
    <property type="project" value="TreeGrafter"/>
</dbReference>
<dbReference type="GO" id="GO:0046100">
    <property type="term" value="P:hypoxanthine metabolic process"/>
    <property type="evidence" value="ECO:0007669"/>
    <property type="project" value="TreeGrafter"/>
</dbReference>
<dbReference type="PANTHER" id="PTHR43340">
    <property type="entry name" value="HYPOXANTHINE-GUANINE PHOSPHORIBOSYLTRANSFERASE"/>
    <property type="match status" value="1"/>
</dbReference>
<proteinExistence type="inferred from homology"/>
<dbReference type="InterPro" id="IPR005904">
    <property type="entry name" value="Hxn_phspho_trans"/>
</dbReference>
<comment type="cofactor">
    <cofactor evidence="1 15">
        <name>Mg(2+)</name>
        <dbReference type="ChEBI" id="CHEBI:18420"/>
    </cofactor>
</comment>
<dbReference type="CDD" id="cd06223">
    <property type="entry name" value="PRTases_typeI"/>
    <property type="match status" value="1"/>
</dbReference>